<keyword evidence="3" id="KW-1185">Reference proteome</keyword>
<dbReference type="InterPro" id="IPR016162">
    <property type="entry name" value="Ald_DH_N"/>
</dbReference>
<name>A0A6J5GM50_9BURK</name>
<evidence type="ECO:0000313" key="2">
    <source>
        <dbReference type="EMBL" id="CAB3801903.1"/>
    </source>
</evidence>
<evidence type="ECO:0000256" key="1">
    <source>
        <dbReference type="ARBA" id="ARBA00023002"/>
    </source>
</evidence>
<dbReference type="EMBL" id="CADIKL010000036">
    <property type="protein sequence ID" value="CAB3801903.1"/>
    <property type="molecule type" value="Genomic_DNA"/>
</dbReference>
<sequence length="193" mass="20849">MVRQALNEAGLGEGVVNVITHAPEDAPAIVERLIANPAVKRVNFTDSTRVGPMRARIISEVEPYVQDVVITGMNRDDVGAMIFPRLDTCRALAGLGSEATAQEVFNAPPVRELFSGVLARLNESATGSATFIARLRLLVQPPSLDRGEITDKGSINQRAVLQHRAELVEALYAEDSEGSGVIRARREVPARVL</sequence>
<dbReference type="SUPFAM" id="SSF53720">
    <property type="entry name" value="ALDH-like"/>
    <property type="match status" value="1"/>
</dbReference>
<reference evidence="2 3" key="1">
    <citation type="submission" date="2020-04" db="EMBL/GenBank/DDBJ databases">
        <authorList>
            <person name="De Canck E."/>
        </authorList>
    </citation>
    <scope>NUCLEOTIDE SEQUENCE [LARGE SCALE GENOMIC DNA]</scope>
    <source>
        <strain evidence="2 3">LMG 28688</strain>
    </source>
</reference>
<proteinExistence type="predicted"/>
<dbReference type="InterPro" id="IPR016161">
    <property type="entry name" value="Ald_DH/histidinol_DH"/>
</dbReference>
<dbReference type="Gene3D" id="3.40.605.10">
    <property type="entry name" value="Aldehyde Dehydrogenase, Chain A, domain 1"/>
    <property type="match status" value="1"/>
</dbReference>
<evidence type="ECO:0000313" key="3">
    <source>
        <dbReference type="Proteomes" id="UP000494119"/>
    </source>
</evidence>
<dbReference type="Pfam" id="PF23562">
    <property type="entry name" value="AMP-binding_C_3"/>
    <property type="match status" value="1"/>
</dbReference>
<organism evidence="2 3">
    <name type="scientific">Paraburkholderia caffeinitolerans</name>
    <dbReference type="NCBI Taxonomy" id="1723730"/>
    <lineage>
        <taxon>Bacteria</taxon>
        <taxon>Pseudomonadati</taxon>
        <taxon>Pseudomonadota</taxon>
        <taxon>Betaproteobacteria</taxon>
        <taxon>Burkholderiales</taxon>
        <taxon>Burkholderiaceae</taxon>
        <taxon>Paraburkholderia</taxon>
    </lineage>
</organism>
<dbReference type="GO" id="GO:0016491">
    <property type="term" value="F:oxidoreductase activity"/>
    <property type="evidence" value="ECO:0007669"/>
    <property type="project" value="UniProtKB-KW"/>
</dbReference>
<dbReference type="AlphaFoldDB" id="A0A6J5GM50"/>
<dbReference type="Proteomes" id="UP000494119">
    <property type="component" value="Unassembled WGS sequence"/>
</dbReference>
<accession>A0A6J5GM50</accession>
<keyword evidence="1" id="KW-0560">Oxidoreductase</keyword>
<gene>
    <name evidence="2" type="ORF">LMG28688_05455</name>
</gene>
<protein>
    <submittedName>
        <fullName evidence="2">Uncharacterized protein</fullName>
    </submittedName>
</protein>